<dbReference type="InterPro" id="IPR007867">
    <property type="entry name" value="GMC_OxRtase_C"/>
</dbReference>
<keyword evidence="4" id="KW-0732">Signal</keyword>
<accession>A0A5C2RSW2</accession>
<evidence type="ECO:0000256" key="8">
    <source>
        <dbReference type="PIRSR" id="PIRSR000137-2"/>
    </source>
</evidence>
<keyword evidence="3 9" id="KW-0285">Flavoprotein</keyword>
<dbReference type="PIRSF" id="PIRSF000137">
    <property type="entry name" value="Alcohol_oxidase"/>
    <property type="match status" value="1"/>
</dbReference>
<evidence type="ECO:0000256" key="7">
    <source>
        <dbReference type="PIRSR" id="PIRSR000137-1"/>
    </source>
</evidence>
<dbReference type="PROSITE" id="PS00623">
    <property type="entry name" value="GMC_OXRED_1"/>
    <property type="match status" value="1"/>
</dbReference>
<comment type="similarity">
    <text evidence="2 9">Belongs to the GMC oxidoreductase family.</text>
</comment>
<dbReference type="Pfam" id="PF00732">
    <property type="entry name" value="GMC_oxred_N"/>
    <property type="match status" value="1"/>
</dbReference>
<dbReference type="GO" id="GO:0016614">
    <property type="term" value="F:oxidoreductase activity, acting on CH-OH group of donors"/>
    <property type="evidence" value="ECO:0007669"/>
    <property type="project" value="InterPro"/>
</dbReference>
<dbReference type="Proteomes" id="UP000313359">
    <property type="component" value="Unassembled WGS sequence"/>
</dbReference>
<evidence type="ECO:0000256" key="5">
    <source>
        <dbReference type="ARBA" id="ARBA00022827"/>
    </source>
</evidence>
<reference evidence="12" key="1">
    <citation type="journal article" date="2018" name="Genome Biol. Evol.">
        <title>Genomics and development of Lentinus tigrinus, a white-rot wood-decaying mushroom with dimorphic fruiting bodies.</title>
        <authorList>
            <person name="Wu B."/>
            <person name="Xu Z."/>
            <person name="Knudson A."/>
            <person name="Carlson A."/>
            <person name="Chen N."/>
            <person name="Kovaka S."/>
            <person name="LaButti K."/>
            <person name="Lipzen A."/>
            <person name="Pennachio C."/>
            <person name="Riley R."/>
            <person name="Schakwitz W."/>
            <person name="Umezawa K."/>
            <person name="Ohm R.A."/>
            <person name="Grigoriev I.V."/>
            <person name="Nagy L.G."/>
            <person name="Gibbons J."/>
            <person name="Hibbett D."/>
        </authorList>
    </citation>
    <scope>NUCLEOTIDE SEQUENCE [LARGE SCALE GENOMIC DNA]</scope>
    <source>
        <strain evidence="12">ALCF2SS1-6</strain>
    </source>
</reference>
<dbReference type="InterPro" id="IPR000172">
    <property type="entry name" value="GMC_OxRdtase_N"/>
</dbReference>
<dbReference type="PANTHER" id="PTHR11552:SF201">
    <property type="entry name" value="GLUCOSE-METHANOL-CHOLINE OXIDOREDUCTASE N-TERMINAL DOMAIN-CONTAINING PROTEIN"/>
    <property type="match status" value="1"/>
</dbReference>
<dbReference type="Gene3D" id="3.30.560.10">
    <property type="entry name" value="Glucose Oxidase, domain 3"/>
    <property type="match status" value="1"/>
</dbReference>
<feature type="binding site" evidence="8">
    <location>
        <position position="242"/>
    </location>
    <ligand>
        <name>FAD</name>
        <dbReference type="ChEBI" id="CHEBI:57692"/>
    </ligand>
</feature>
<keyword evidence="13" id="KW-1185">Reference proteome</keyword>
<evidence type="ECO:0000256" key="3">
    <source>
        <dbReference type="ARBA" id="ARBA00022630"/>
    </source>
</evidence>
<keyword evidence="6" id="KW-0560">Oxidoreductase</keyword>
<dbReference type="InterPro" id="IPR036188">
    <property type="entry name" value="FAD/NAD-bd_sf"/>
</dbReference>
<evidence type="ECO:0000313" key="12">
    <source>
        <dbReference type="EMBL" id="RPD54778.1"/>
    </source>
</evidence>
<comment type="cofactor">
    <cofactor evidence="1 8">
        <name>FAD</name>
        <dbReference type="ChEBI" id="CHEBI:57692"/>
    </cofactor>
</comment>
<protein>
    <submittedName>
        <fullName evidence="12">GMC oxidoreductase</fullName>
    </submittedName>
</protein>
<feature type="domain" description="Glucose-methanol-choline oxidoreductase N-terminal" evidence="11">
    <location>
        <begin position="281"/>
        <end position="295"/>
    </location>
</feature>
<dbReference type="PANTHER" id="PTHR11552">
    <property type="entry name" value="GLUCOSE-METHANOL-CHOLINE GMC OXIDOREDUCTASE"/>
    <property type="match status" value="1"/>
</dbReference>
<evidence type="ECO:0000256" key="6">
    <source>
        <dbReference type="ARBA" id="ARBA00023002"/>
    </source>
</evidence>
<dbReference type="SUPFAM" id="SSF51905">
    <property type="entry name" value="FAD/NAD(P)-binding domain"/>
    <property type="match status" value="1"/>
</dbReference>
<evidence type="ECO:0000256" key="4">
    <source>
        <dbReference type="ARBA" id="ARBA00022729"/>
    </source>
</evidence>
<evidence type="ECO:0000256" key="2">
    <source>
        <dbReference type="ARBA" id="ARBA00010790"/>
    </source>
</evidence>
<name>A0A5C2RSW2_9APHY</name>
<sequence length="601" mass="65154">MTTAEEFASHSFDYVIIGGGTAGLVMAARLSEDPSVKVGVIEAGANHANVDSVDIPGLAGSNMFNPTFDWTFQSVPQKHANDRVIPQNRGKGLGGSSMINFGNFHRGPAHEYNAIEALGNPGWNWDEFLKYLKKVETTLPSPANANPEYKLASPDPKFHGTSGPIFKSYPTHIAALHVPFSDAFSALGVPRNPDPYNGENVGLMTMYSAVNPKTVTRSYAANAYYEPNAGRKNLVVLTNTLVSRIIFEPGSTPLKATGVEFLSDDKKYVASVKKEVILSAGALQTPQVLELSGIGNKDILSKHGIETLVDLPGVGENLQDHPYISATHEIDPSNDTLDFLWDAPEQIGAQMELYKTQKSGFLTSQPSAMYAFVSTKNLATEEQLREWKVKAEKAIQDAPQGLQGLLRFQLQWLLSPSSGEAEIIPYPGFFPGTGLKPVPKSRYSTMMCSTMHPFSRGTVHIASADPKTPPAIDPNYFANTLDLDVLLASLKFALKVYATRPIKETVIRRIAPPPELGESDEALVEYIKGGFGCVFHPVGTAAMLPRKDGGVVDPELKVYGTANLRVVDASILPLEMAGHIQATVYALAEKASDLILKKRTV</sequence>
<dbReference type="STRING" id="1328759.A0A5C2RSW2"/>
<feature type="active site" description="Proton acceptor" evidence="7">
    <location>
        <position position="579"/>
    </location>
</feature>
<evidence type="ECO:0000259" key="10">
    <source>
        <dbReference type="PROSITE" id="PS00623"/>
    </source>
</evidence>
<dbReference type="Gene3D" id="3.50.50.60">
    <property type="entry name" value="FAD/NAD(P)-binding domain"/>
    <property type="match status" value="1"/>
</dbReference>
<feature type="domain" description="Glucose-methanol-choline oxidoreductase N-terminal" evidence="10">
    <location>
        <begin position="90"/>
        <end position="113"/>
    </location>
</feature>
<dbReference type="Pfam" id="PF05199">
    <property type="entry name" value="GMC_oxred_C"/>
    <property type="match status" value="1"/>
</dbReference>
<evidence type="ECO:0000256" key="1">
    <source>
        <dbReference type="ARBA" id="ARBA00001974"/>
    </source>
</evidence>
<gene>
    <name evidence="12" type="ORF">L227DRAFT_580302</name>
</gene>
<evidence type="ECO:0000259" key="11">
    <source>
        <dbReference type="PROSITE" id="PS00624"/>
    </source>
</evidence>
<evidence type="ECO:0000313" key="13">
    <source>
        <dbReference type="Proteomes" id="UP000313359"/>
    </source>
</evidence>
<dbReference type="SUPFAM" id="SSF54373">
    <property type="entry name" value="FAD-linked reductases, C-terminal domain"/>
    <property type="match status" value="1"/>
</dbReference>
<evidence type="ECO:0000256" key="9">
    <source>
        <dbReference type="RuleBase" id="RU003968"/>
    </source>
</evidence>
<dbReference type="EMBL" id="ML122302">
    <property type="protein sequence ID" value="RPD54778.1"/>
    <property type="molecule type" value="Genomic_DNA"/>
</dbReference>
<dbReference type="PROSITE" id="PS00624">
    <property type="entry name" value="GMC_OXRED_2"/>
    <property type="match status" value="1"/>
</dbReference>
<dbReference type="AlphaFoldDB" id="A0A5C2RSW2"/>
<dbReference type="GO" id="GO:0050660">
    <property type="term" value="F:flavin adenine dinucleotide binding"/>
    <property type="evidence" value="ECO:0007669"/>
    <property type="project" value="InterPro"/>
</dbReference>
<dbReference type="InterPro" id="IPR012132">
    <property type="entry name" value="GMC_OxRdtase"/>
</dbReference>
<organism evidence="12 13">
    <name type="scientific">Lentinus tigrinus ALCF2SS1-6</name>
    <dbReference type="NCBI Taxonomy" id="1328759"/>
    <lineage>
        <taxon>Eukaryota</taxon>
        <taxon>Fungi</taxon>
        <taxon>Dikarya</taxon>
        <taxon>Basidiomycota</taxon>
        <taxon>Agaricomycotina</taxon>
        <taxon>Agaricomycetes</taxon>
        <taxon>Polyporales</taxon>
        <taxon>Polyporaceae</taxon>
        <taxon>Lentinus</taxon>
    </lineage>
</organism>
<dbReference type="OrthoDB" id="269227at2759"/>
<keyword evidence="5 8" id="KW-0274">FAD</keyword>
<proteinExistence type="inferred from homology"/>
<feature type="active site" description="Proton donor" evidence="7">
    <location>
        <position position="536"/>
    </location>
</feature>